<dbReference type="PROSITE" id="PS51063">
    <property type="entry name" value="HTH_CRP_2"/>
    <property type="match status" value="1"/>
</dbReference>
<dbReference type="InterPro" id="IPR036390">
    <property type="entry name" value="WH_DNA-bd_sf"/>
</dbReference>
<keyword evidence="4" id="KW-0535">Nitrogen fixation</keyword>
<dbReference type="CDD" id="cd00092">
    <property type="entry name" value="HTH_CRP"/>
    <property type="match status" value="1"/>
</dbReference>
<feature type="domain" description="HTH crp-type" evidence="7">
    <location>
        <begin position="136"/>
        <end position="209"/>
    </location>
</feature>
<dbReference type="InterPro" id="IPR000595">
    <property type="entry name" value="cNMP-bd_dom"/>
</dbReference>
<protein>
    <submittedName>
        <fullName evidence="8">Helix-turn-helix domain-containing protein</fullName>
    </submittedName>
</protein>
<keyword evidence="1" id="KW-0805">Transcription regulation</keyword>
<dbReference type="PANTHER" id="PTHR24567:SF75">
    <property type="entry name" value="FUMARATE AND NITRATE REDUCTION REGULATORY PROTEIN"/>
    <property type="match status" value="1"/>
</dbReference>
<keyword evidence="9" id="KW-1185">Reference proteome</keyword>
<gene>
    <name evidence="8" type="ORF">JEQ47_00415</name>
</gene>
<dbReference type="PANTHER" id="PTHR24567">
    <property type="entry name" value="CRP FAMILY TRANSCRIPTIONAL REGULATORY PROTEIN"/>
    <property type="match status" value="1"/>
</dbReference>
<proteinExistence type="predicted"/>
<dbReference type="EMBL" id="JAEKMH010000001">
    <property type="protein sequence ID" value="MBJ3783165.1"/>
    <property type="molecule type" value="Genomic_DNA"/>
</dbReference>
<evidence type="ECO:0000256" key="3">
    <source>
        <dbReference type="ARBA" id="ARBA00023163"/>
    </source>
</evidence>
<dbReference type="Pfam" id="PF00027">
    <property type="entry name" value="cNMP_binding"/>
    <property type="match status" value="1"/>
</dbReference>
<dbReference type="SMART" id="SM00100">
    <property type="entry name" value="cNMP"/>
    <property type="match status" value="1"/>
</dbReference>
<dbReference type="InterPro" id="IPR036388">
    <property type="entry name" value="WH-like_DNA-bd_sf"/>
</dbReference>
<dbReference type="SUPFAM" id="SSF51206">
    <property type="entry name" value="cAMP-binding domain-like"/>
    <property type="match status" value="1"/>
</dbReference>
<organism evidence="8 9">
    <name type="scientific">Devosia sediminis</name>
    <dbReference type="NCBI Taxonomy" id="2798801"/>
    <lineage>
        <taxon>Bacteria</taxon>
        <taxon>Pseudomonadati</taxon>
        <taxon>Pseudomonadota</taxon>
        <taxon>Alphaproteobacteria</taxon>
        <taxon>Hyphomicrobiales</taxon>
        <taxon>Devosiaceae</taxon>
        <taxon>Devosia</taxon>
    </lineage>
</organism>
<dbReference type="SUPFAM" id="SSF46785">
    <property type="entry name" value="Winged helix' DNA-binding domain"/>
    <property type="match status" value="1"/>
</dbReference>
<reference evidence="8" key="1">
    <citation type="submission" date="2020-12" db="EMBL/GenBank/DDBJ databases">
        <title>Devosia sp. MSA67 isolated from Mo River.</title>
        <authorList>
            <person name="Ma F."/>
            <person name="Zi Z."/>
        </authorList>
    </citation>
    <scope>NUCLEOTIDE SEQUENCE</scope>
    <source>
        <strain evidence="8">MSA67</strain>
    </source>
</reference>
<keyword evidence="3" id="KW-0804">Transcription</keyword>
<dbReference type="SMART" id="SM00419">
    <property type="entry name" value="HTH_CRP"/>
    <property type="match status" value="1"/>
</dbReference>
<dbReference type="Gene3D" id="1.10.10.10">
    <property type="entry name" value="Winged helix-like DNA-binding domain superfamily/Winged helix DNA-binding domain"/>
    <property type="match status" value="1"/>
</dbReference>
<dbReference type="InterPro" id="IPR014710">
    <property type="entry name" value="RmlC-like_jellyroll"/>
</dbReference>
<accession>A0A934MJK3</accession>
<dbReference type="GO" id="GO:0003700">
    <property type="term" value="F:DNA-binding transcription factor activity"/>
    <property type="evidence" value="ECO:0007669"/>
    <property type="project" value="TreeGrafter"/>
</dbReference>
<dbReference type="CDD" id="cd00038">
    <property type="entry name" value="CAP_ED"/>
    <property type="match status" value="1"/>
</dbReference>
<evidence type="ECO:0000259" key="7">
    <source>
        <dbReference type="PROSITE" id="PS51063"/>
    </source>
</evidence>
<name>A0A934MJK3_9HYPH</name>
<dbReference type="InterPro" id="IPR050397">
    <property type="entry name" value="Env_Response_Regulators"/>
</dbReference>
<keyword evidence="2" id="KW-0238">DNA-binding</keyword>
<dbReference type="GO" id="GO:0003677">
    <property type="term" value="F:DNA binding"/>
    <property type="evidence" value="ECO:0007669"/>
    <property type="project" value="UniProtKB-KW"/>
</dbReference>
<dbReference type="FunFam" id="1.10.10.10:FF:000028">
    <property type="entry name" value="Fumarate/nitrate reduction transcriptional regulator Fnr"/>
    <property type="match status" value="1"/>
</dbReference>
<evidence type="ECO:0000256" key="4">
    <source>
        <dbReference type="ARBA" id="ARBA00023231"/>
    </source>
</evidence>
<evidence type="ECO:0000259" key="6">
    <source>
        <dbReference type="PROSITE" id="PS50042"/>
    </source>
</evidence>
<dbReference type="PRINTS" id="PR00034">
    <property type="entry name" value="HTHCRP"/>
</dbReference>
<sequence>MYLFPHAEPDTTRSERPVGDGQGRVVGATTVLFHEGDRADALYEVVSGVFRATKIFQDGRRQVVAFAYPGDIVGFGHGEAYRFDCDALTPARVQVTARGDIGQAMRQRPELGEKILAMAAGEVASMHDLSVLLCRKSAMERIAGFLVSLAGRTHKLGNDQRVSLPMCRADIADHLGLTIETVSRSMTKLKVRGIVDLPDRGSFVIRDLERLQELAECETVVH</sequence>
<evidence type="ECO:0000313" key="9">
    <source>
        <dbReference type="Proteomes" id="UP000602124"/>
    </source>
</evidence>
<dbReference type="PROSITE" id="PS50042">
    <property type="entry name" value="CNMP_BINDING_3"/>
    <property type="match status" value="1"/>
</dbReference>
<dbReference type="GO" id="GO:0005829">
    <property type="term" value="C:cytosol"/>
    <property type="evidence" value="ECO:0007669"/>
    <property type="project" value="TreeGrafter"/>
</dbReference>
<feature type="compositionally biased region" description="Basic and acidic residues" evidence="5">
    <location>
        <begin position="7"/>
        <end position="18"/>
    </location>
</feature>
<comment type="caution">
    <text evidence="8">The sequence shown here is derived from an EMBL/GenBank/DDBJ whole genome shotgun (WGS) entry which is preliminary data.</text>
</comment>
<evidence type="ECO:0000256" key="1">
    <source>
        <dbReference type="ARBA" id="ARBA00023015"/>
    </source>
</evidence>
<dbReference type="AlphaFoldDB" id="A0A934MJK3"/>
<evidence type="ECO:0000256" key="5">
    <source>
        <dbReference type="SAM" id="MobiDB-lite"/>
    </source>
</evidence>
<dbReference type="Pfam" id="PF13545">
    <property type="entry name" value="HTH_Crp_2"/>
    <property type="match status" value="1"/>
</dbReference>
<evidence type="ECO:0000313" key="8">
    <source>
        <dbReference type="EMBL" id="MBJ3783165.1"/>
    </source>
</evidence>
<feature type="domain" description="Cyclic nucleotide-binding" evidence="6">
    <location>
        <begin position="32"/>
        <end position="74"/>
    </location>
</feature>
<dbReference type="Proteomes" id="UP000602124">
    <property type="component" value="Unassembled WGS sequence"/>
</dbReference>
<dbReference type="RefSeq" id="WP_198874417.1">
    <property type="nucleotide sequence ID" value="NZ_JAEKMH010000001.1"/>
</dbReference>
<dbReference type="InterPro" id="IPR012318">
    <property type="entry name" value="HTH_CRP"/>
</dbReference>
<feature type="region of interest" description="Disordered" evidence="5">
    <location>
        <begin position="1"/>
        <end position="21"/>
    </location>
</feature>
<evidence type="ECO:0000256" key="2">
    <source>
        <dbReference type="ARBA" id="ARBA00023125"/>
    </source>
</evidence>
<dbReference type="InterPro" id="IPR018490">
    <property type="entry name" value="cNMP-bd_dom_sf"/>
</dbReference>
<dbReference type="Gene3D" id="2.60.120.10">
    <property type="entry name" value="Jelly Rolls"/>
    <property type="match status" value="1"/>
</dbReference>